<keyword evidence="1" id="KW-1133">Transmembrane helix</keyword>
<dbReference type="EMBL" id="JAPDVG010000002">
    <property type="protein sequence ID" value="MCW4133045.1"/>
    <property type="molecule type" value="Genomic_DNA"/>
</dbReference>
<feature type="domain" description="S1 motif" evidence="2">
    <location>
        <begin position="515"/>
        <end position="589"/>
    </location>
</feature>
<keyword evidence="1" id="KW-0472">Membrane</keyword>
<feature type="transmembrane region" description="Helical" evidence="1">
    <location>
        <begin position="32"/>
        <end position="49"/>
    </location>
</feature>
<proteinExistence type="predicted"/>
<feature type="domain" description="S1 motif" evidence="2">
    <location>
        <begin position="688"/>
        <end position="763"/>
    </location>
</feature>
<evidence type="ECO:0000313" key="4">
    <source>
        <dbReference type="Proteomes" id="UP001209417"/>
    </source>
</evidence>
<evidence type="ECO:0000256" key="1">
    <source>
        <dbReference type="SAM" id="Phobius"/>
    </source>
</evidence>
<accession>A0AAW5U863</accession>
<evidence type="ECO:0000313" key="3">
    <source>
        <dbReference type="EMBL" id="MCW4133045.1"/>
    </source>
</evidence>
<dbReference type="InterPro" id="IPR012340">
    <property type="entry name" value="NA-bd_OB-fold"/>
</dbReference>
<protein>
    <submittedName>
        <fullName evidence="3">S1 RNA-binding domain-containing protein</fullName>
    </submittedName>
</protein>
<dbReference type="Gene3D" id="2.40.50.140">
    <property type="entry name" value="Nucleic acid-binding proteins"/>
    <property type="match status" value="1"/>
</dbReference>
<feature type="transmembrane region" description="Helical" evidence="1">
    <location>
        <begin position="6"/>
        <end position="25"/>
    </location>
</feature>
<dbReference type="PROSITE" id="PS50126">
    <property type="entry name" value="S1"/>
    <property type="match status" value="2"/>
</dbReference>
<dbReference type="GO" id="GO:0003676">
    <property type="term" value="F:nucleic acid binding"/>
    <property type="evidence" value="ECO:0007669"/>
    <property type="project" value="InterPro"/>
</dbReference>
<dbReference type="AlphaFoldDB" id="A0AAW5U863"/>
<keyword evidence="1" id="KW-0812">Transmembrane</keyword>
<sequence length="833" mass="95396">MESIVITFFSYLGVGGVVLIIAMKYYNNIRNFLTDIMSFIAATFGWFKSSTTKLSIETNGTTSIKELNRIVPELNLPEFSVKWVKSDNQGKVRLEPGKAIVLLKYDQDNTQNIINTTSIYIQNTLLLNSKPYLDRGIIKAIDFAVIREFLRKTPQKNYIVTQYINTCNEDIDRYEDAFNKVSKVEDEGLFTRVLLREYAIWGNKLVGRVRNSNLVDESRNFLTFVYNIASRDFDELTPLAFNSVTLKVAVLLVARLETYAEQGVKPYLRRIREGFAHGINTFYLLARNEKIEILERVYSELISTGNYNLLNGPEVYKDFLGRDNICYCIEVKSDADMAKSYADINNSIKEESSIECSITSVYTDNIIGDYNGLQIIINRKEITDNVQLRLKSYYTPGMTLEVIPLRIIDGGKVYASVLNTSSNPNLLFNSNFSVGARVLCVVQAADDQFITLLVKDTNQRCIAYRRNLTYSRFAFLHELFPIGYEADFYIKEIDYINNCLELKYVDLINPWENIGFHVDDEINIQILAKTETCIETELSNGLFAILPNSEISWFNDIVEVKKTFKRNDWIKVRIKKIDSQQKIIILTYKDKTSPYISFYEGLPDDKNAICEIELINSYGVVGLIDSKYKVFIPSSETYIGKNNYKTHIGKSYTVNIKEIDKRGTSLIGTFKPFIIPPLAEFNKEFKEGQILSRLKMIKVADEGVYFLIRSKRKKSVEALLLKSEISNDYFVQDLDLFFDGSYSCPIVLKKIDLNKNVVYLSLKALTALNESRIETINFGDVLKGRVLAKHFNSYAVLLENIWVEVSIKSSRDLNVGDTIEILKESSSSFVEVD</sequence>
<dbReference type="SUPFAM" id="SSF50249">
    <property type="entry name" value="Nucleic acid-binding proteins"/>
    <property type="match status" value="1"/>
</dbReference>
<dbReference type="Proteomes" id="UP001209417">
    <property type="component" value="Unassembled WGS sequence"/>
</dbReference>
<dbReference type="InterPro" id="IPR003029">
    <property type="entry name" value="S1_domain"/>
</dbReference>
<gene>
    <name evidence="3" type="ORF">ONT19_15960</name>
</gene>
<reference evidence="3" key="1">
    <citation type="submission" date="2022-11" db="EMBL/GenBank/DDBJ databases">
        <title>Genomic repertoires linked with pathogenic potency of arthritogenic Prevotella copri isolated from the gut of rheumatoid arthritis patients.</title>
        <authorList>
            <person name="Nii T."/>
            <person name="Maeda Y."/>
            <person name="Motooka D."/>
            <person name="Naito M."/>
            <person name="Matsumoto Y."/>
            <person name="Ogawa T."/>
            <person name="Oguro-Igashira E."/>
            <person name="Kishikawa T."/>
            <person name="Yamashita M."/>
            <person name="Koizumi S."/>
            <person name="Kurakawa T."/>
            <person name="Okumura R."/>
            <person name="Kayama H."/>
            <person name="Murakami M."/>
            <person name="Sakaguchi T."/>
            <person name="Das B."/>
            <person name="Nakamura S."/>
            <person name="Okada Y."/>
            <person name="Kumanogoh A."/>
            <person name="Takeda K."/>
        </authorList>
    </citation>
    <scope>NUCLEOTIDE SEQUENCE</scope>
    <source>
        <strain evidence="3">H019-1</strain>
    </source>
</reference>
<comment type="caution">
    <text evidence="3">The sequence shown here is derived from an EMBL/GenBank/DDBJ whole genome shotgun (WGS) entry which is preliminary data.</text>
</comment>
<organism evidence="3 4">
    <name type="scientific">Segatella copri</name>
    <dbReference type="NCBI Taxonomy" id="165179"/>
    <lineage>
        <taxon>Bacteria</taxon>
        <taxon>Pseudomonadati</taxon>
        <taxon>Bacteroidota</taxon>
        <taxon>Bacteroidia</taxon>
        <taxon>Bacteroidales</taxon>
        <taxon>Prevotellaceae</taxon>
        <taxon>Segatella</taxon>
    </lineage>
</organism>
<dbReference type="SMART" id="SM00316">
    <property type="entry name" value="S1"/>
    <property type="match status" value="3"/>
</dbReference>
<dbReference type="RefSeq" id="WP_264953499.1">
    <property type="nucleotide sequence ID" value="NZ_JAPDVE010000017.1"/>
</dbReference>
<name>A0AAW5U863_9BACT</name>
<evidence type="ECO:0000259" key="2">
    <source>
        <dbReference type="PROSITE" id="PS50126"/>
    </source>
</evidence>